<organism evidence="2 3">
    <name type="scientific">Streptomyces coffeae</name>
    <dbReference type="NCBI Taxonomy" id="621382"/>
    <lineage>
        <taxon>Bacteria</taxon>
        <taxon>Bacillati</taxon>
        <taxon>Actinomycetota</taxon>
        <taxon>Actinomycetes</taxon>
        <taxon>Kitasatosporales</taxon>
        <taxon>Streptomycetaceae</taxon>
        <taxon>Streptomyces</taxon>
    </lineage>
</organism>
<evidence type="ECO:0008006" key="4">
    <source>
        <dbReference type="Google" id="ProtNLM"/>
    </source>
</evidence>
<evidence type="ECO:0000313" key="3">
    <source>
        <dbReference type="Proteomes" id="UP000634229"/>
    </source>
</evidence>
<protein>
    <recommendedName>
        <fullName evidence="4">Scaffolding protein</fullName>
    </recommendedName>
</protein>
<evidence type="ECO:0000313" key="2">
    <source>
        <dbReference type="EMBL" id="MBL1100139.1"/>
    </source>
</evidence>
<accession>A0ABS1NJM7</accession>
<name>A0ABS1NJM7_9ACTN</name>
<proteinExistence type="predicted"/>
<feature type="region of interest" description="Disordered" evidence="1">
    <location>
        <begin position="225"/>
        <end position="269"/>
    </location>
</feature>
<gene>
    <name evidence="2" type="ORF">JK363_26395</name>
</gene>
<comment type="caution">
    <text evidence="2">The sequence shown here is derived from an EMBL/GenBank/DDBJ whole genome shotgun (WGS) entry which is preliminary data.</text>
</comment>
<evidence type="ECO:0000256" key="1">
    <source>
        <dbReference type="SAM" id="MobiDB-lite"/>
    </source>
</evidence>
<dbReference type="EMBL" id="JAERRF010000017">
    <property type="protein sequence ID" value="MBL1100139.1"/>
    <property type="molecule type" value="Genomic_DNA"/>
</dbReference>
<feature type="region of interest" description="Disordered" evidence="1">
    <location>
        <begin position="1"/>
        <end position="93"/>
    </location>
</feature>
<sequence>MHKRTLARQRLDGSAWAHPYGHGSFSPVVYADGGDGGESGSGSAGGDSSLEAAVAASTGQEGQQPAQPSGQQAGQSQPKDPWADFQWDGKVDSLPDPVAKVIREAREEAGKARVVAKRNAADEARQELLASISKAIGLDEGEQPPTPDQLTEQLRQTTGELTAAQEQAASAAIELHIFKTAQRLGANADTLLDSRAFCDAIDSLDTSDPEAFNRAVEKTINEALGRNPNLRAQPAGRSGADLNGRSGENGARKRGEGGLASAIRDHYQT</sequence>
<dbReference type="Proteomes" id="UP000634229">
    <property type="component" value="Unassembled WGS sequence"/>
</dbReference>
<keyword evidence="3" id="KW-1185">Reference proteome</keyword>
<feature type="compositionally biased region" description="Gly residues" evidence="1">
    <location>
        <begin position="33"/>
        <end position="45"/>
    </location>
</feature>
<feature type="compositionally biased region" description="Low complexity" evidence="1">
    <location>
        <begin position="46"/>
        <end position="78"/>
    </location>
</feature>
<dbReference type="RefSeq" id="WP_201877820.1">
    <property type="nucleotide sequence ID" value="NZ_JAERRF010000017.1"/>
</dbReference>
<reference evidence="2 3" key="1">
    <citation type="submission" date="2021-01" db="EMBL/GenBank/DDBJ databases">
        <title>WGS of actinomycetes isolated from Thailand.</title>
        <authorList>
            <person name="Thawai C."/>
        </authorList>
    </citation>
    <scope>NUCLEOTIDE SEQUENCE [LARGE SCALE GENOMIC DNA]</scope>
    <source>
        <strain evidence="2 3">CA1R205</strain>
    </source>
</reference>